<dbReference type="InterPro" id="IPR036388">
    <property type="entry name" value="WH-like_DNA-bd_sf"/>
</dbReference>
<dbReference type="Pfam" id="PF08279">
    <property type="entry name" value="HTH_11"/>
    <property type="match status" value="1"/>
</dbReference>
<protein>
    <submittedName>
        <fullName evidence="2">Helix-turn-helix domain-containing protein</fullName>
    </submittedName>
</protein>
<keyword evidence="3" id="KW-1185">Reference proteome</keyword>
<dbReference type="Gene3D" id="1.10.10.10">
    <property type="entry name" value="Winged helix-like DNA-binding domain superfamily/Winged helix DNA-binding domain"/>
    <property type="match status" value="1"/>
</dbReference>
<evidence type="ECO:0000313" key="2">
    <source>
        <dbReference type="EMBL" id="MTI23394.1"/>
    </source>
</evidence>
<organism evidence="2 3">
    <name type="scientific">Fulvivirga kasyanovii</name>
    <dbReference type="NCBI Taxonomy" id="396812"/>
    <lineage>
        <taxon>Bacteria</taxon>
        <taxon>Pseudomonadati</taxon>
        <taxon>Bacteroidota</taxon>
        <taxon>Cytophagia</taxon>
        <taxon>Cytophagales</taxon>
        <taxon>Fulvivirgaceae</taxon>
        <taxon>Fulvivirga</taxon>
    </lineage>
</organism>
<dbReference type="InterPro" id="IPR036390">
    <property type="entry name" value="WH_DNA-bd_sf"/>
</dbReference>
<dbReference type="SUPFAM" id="SSF46785">
    <property type="entry name" value="Winged helix' DNA-binding domain"/>
    <property type="match status" value="1"/>
</dbReference>
<proteinExistence type="predicted"/>
<comment type="caution">
    <text evidence="2">The sequence shown here is derived from an EMBL/GenBank/DDBJ whole genome shotgun (WGS) entry which is preliminary data.</text>
</comment>
<dbReference type="Proteomes" id="UP000798808">
    <property type="component" value="Unassembled WGS sequence"/>
</dbReference>
<reference evidence="2 3" key="1">
    <citation type="submission" date="2019-02" db="EMBL/GenBank/DDBJ databases">
        <authorList>
            <person name="Goldberg S.R."/>
            <person name="Haltli B.A."/>
            <person name="Correa H."/>
            <person name="Russell K.G."/>
        </authorList>
    </citation>
    <scope>NUCLEOTIDE SEQUENCE [LARGE SCALE GENOMIC DNA]</scope>
    <source>
        <strain evidence="2 3">JCM 16186</strain>
    </source>
</reference>
<feature type="domain" description="Helix-turn-helix type 11" evidence="1">
    <location>
        <begin position="9"/>
        <end position="54"/>
    </location>
</feature>
<dbReference type="EMBL" id="SMLW01000136">
    <property type="protein sequence ID" value="MTI23394.1"/>
    <property type="molecule type" value="Genomic_DNA"/>
</dbReference>
<sequence length="68" mass="7765">MALDDAIKKILYMDELIRQESTGTARELATQLGISKRHVYNYLKVLRGTGKTIVFDKIKGSFIYEDTP</sequence>
<dbReference type="RefSeq" id="WP_155168546.1">
    <property type="nucleotide sequence ID" value="NZ_BAAAFL010000012.1"/>
</dbReference>
<dbReference type="InterPro" id="IPR013196">
    <property type="entry name" value="HTH_11"/>
</dbReference>
<evidence type="ECO:0000259" key="1">
    <source>
        <dbReference type="Pfam" id="PF08279"/>
    </source>
</evidence>
<evidence type="ECO:0000313" key="3">
    <source>
        <dbReference type="Proteomes" id="UP000798808"/>
    </source>
</evidence>
<gene>
    <name evidence="2" type="ORF">E1163_00360</name>
</gene>
<accession>A0ABW9RH56</accession>
<name>A0ABW9RH56_9BACT</name>